<dbReference type="InterPro" id="IPR016024">
    <property type="entry name" value="ARM-type_fold"/>
</dbReference>
<evidence type="ECO:0000313" key="3">
    <source>
        <dbReference type="EMBL" id="CAK9026846.1"/>
    </source>
</evidence>
<feature type="coiled-coil region" evidence="1">
    <location>
        <begin position="208"/>
        <end position="386"/>
    </location>
</feature>
<feature type="region of interest" description="Disordered" evidence="2">
    <location>
        <begin position="708"/>
        <end position="822"/>
    </location>
</feature>
<proteinExistence type="predicted"/>
<feature type="region of interest" description="Disordered" evidence="2">
    <location>
        <begin position="607"/>
        <end position="628"/>
    </location>
</feature>
<feature type="region of interest" description="Disordered" evidence="2">
    <location>
        <begin position="663"/>
        <end position="682"/>
    </location>
</feature>
<organism evidence="3 4">
    <name type="scientific">Durusdinium trenchii</name>
    <dbReference type="NCBI Taxonomy" id="1381693"/>
    <lineage>
        <taxon>Eukaryota</taxon>
        <taxon>Sar</taxon>
        <taxon>Alveolata</taxon>
        <taxon>Dinophyceae</taxon>
        <taxon>Suessiales</taxon>
        <taxon>Symbiodiniaceae</taxon>
        <taxon>Durusdinium</taxon>
    </lineage>
</organism>
<gene>
    <name evidence="3" type="ORF">CCMP2556_LOCUS16523</name>
</gene>
<dbReference type="SUPFAM" id="SSF48371">
    <property type="entry name" value="ARM repeat"/>
    <property type="match status" value="1"/>
</dbReference>
<evidence type="ECO:0000313" key="4">
    <source>
        <dbReference type="Proteomes" id="UP001642484"/>
    </source>
</evidence>
<keyword evidence="4" id="KW-1185">Reference proteome</keyword>
<comment type="caution">
    <text evidence="3">The sequence shown here is derived from an EMBL/GenBank/DDBJ whole genome shotgun (WGS) entry which is preliminary data.</text>
</comment>
<dbReference type="Gene3D" id="3.40.50.300">
    <property type="entry name" value="P-loop containing nucleotide triphosphate hydrolases"/>
    <property type="match status" value="1"/>
</dbReference>
<dbReference type="InterPro" id="IPR053210">
    <property type="entry name" value="ANKRD12"/>
</dbReference>
<dbReference type="PANTHER" id="PTHR24149">
    <property type="entry name" value="ANKYRIN REPEAT DOMAIN-CONTAINING PROTEIN 12"/>
    <property type="match status" value="1"/>
</dbReference>
<evidence type="ECO:0008006" key="5">
    <source>
        <dbReference type="Google" id="ProtNLM"/>
    </source>
</evidence>
<protein>
    <recommendedName>
        <fullName evidence="5">G domain-containing protein</fullName>
    </recommendedName>
</protein>
<feature type="compositionally biased region" description="Basic and acidic residues" evidence="2">
    <location>
        <begin position="723"/>
        <end position="772"/>
    </location>
</feature>
<feature type="compositionally biased region" description="Basic and acidic residues" evidence="2">
    <location>
        <begin position="619"/>
        <end position="628"/>
    </location>
</feature>
<dbReference type="PANTHER" id="PTHR24149:SF14">
    <property type="entry name" value="ANKYRIN REPEAT DOMAIN 12"/>
    <property type="match status" value="1"/>
</dbReference>
<reference evidence="3 4" key="1">
    <citation type="submission" date="2024-02" db="EMBL/GenBank/DDBJ databases">
        <authorList>
            <person name="Chen Y."/>
            <person name="Shah S."/>
            <person name="Dougan E. K."/>
            <person name="Thang M."/>
            <person name="Chan C."/>
        </authorList>
    </citation>
    <scope>NUCLEOTIDE SEQUENCE [LARGE SCALE GENOMIC DNA]</scope>
</reference>
<sequence>MKASQHFGRHGFDHDKIAAVLSSGKKEEVLPVLRALISAGKATIGSLQVVDRIGRLLRDRDPDVASTAAELLIAADAAGRYEEALILMLQRREDACVMAALSAFSKLGSKISPSRKDLVVHHIATCLSGSRQVHCRALRTLGELRATRQALDIQNRLENQKALFRTKPAEEVRQLQDGAQEQEVAKLREQMMHLASHCSELAKARGDASRLAEGLKEVQEALAESERSADQQDKPEVTKLREQMMHLTSDLAKATGDASRLAEELKEAQQALAESERSADQQAQQFLQKEWCWKNETAKLEEAESFAEAAAQEKDVLRMELAEKVRQLQERAQEEQEVAKLREQMMHLASHCSDLAGNASRSAADLKEAQEALAESERSADQQAQQFLQKEWCWKNETAKLEKAEEFAEAAAQEKVVLRTELAEKVRQLQEAQGKREVTKLREQMTHLTSDAPHMAELAEAAAQEKAVLRTELAEKVRQLQEAQAQQFLQKEWCWKNETAKLEEAESFAEAAAQEKAMLRTELAEKEERLQKELPEAQQVFAQSEAAQRLAEAAAKEKAVLRTALEEKEKRLQKAAQELTEAQQSEKRAEQEKAVLRTALEEKEKRLQKAAQELTEAQQSEKRAEQEMAKLEEAQRLAEAAAQEKAVLRTALEEKEKRLQKAAQELTEAQQSGKRAEQEMAKLEEAQRLAEAAAQEKAVLRTALEEKEKRLQKAAQELTEAQQSEKRAEEEMAKLEEAQRLAEAAAQEKERAPSEKAKEGSDSSTADMERGPWDSPRTLDSCTSEGSPKEVGPGGSFHSAGGKQPAAPAASDGLTPSSTKQVNDVSDLASLSTLSTSPPAMNKDLHQVSLGQDGGEARVVVSCPEAHYDKVQKICMELDIVQAFGRKGDYVDDLDGDEWFGKWQSRVVASATTALQTRKCKNAELFCIAGGKHCHKEVGNQPMLIEAIEKAMKESKLPAVKIRFSWMKVEQFEEHIRKLAEEEIQKDAKLRKRKLLDLLEEDPQAAELFAKLTDYVELDEKSKRLVIIGDTGAGKSTFCGLLDGSLQKLKKGVDDKGMPLWEWESNFKLGHKASSETDQPQLRKCYAFGQDGEDPVPLLLMDTPGLEDSRGKKKDDDHMAEVAKWVNGLRYIHGIVILLKNDTRISRGLRNNLEFFQSIFGTDMWVHATVVVNRWPQDSRSRKKRAEGGLQSTAQFEEEFRGVLQKPRPKDATGDDCGVGLAEDKARRLPFYFVDTLYDRGEEDEKSSMRNELDNIRRWALSLQEWFVQATTQSPELKNLIHVVESTNQAADLETALEKALGVDPRPADVTRKKVEAVRKEIEVRSTADRVDEAEKALHKFEETGNREDAQTFVQKFGALNSKQAAAVSSTKMSRLNPAFEVLEKALEGKKSETETATLEVSPQFHQHAQRLIKERNEALTQLDEAVRESSTEKVVRALAKCDSLRLTDPSIPKAKTWLEETQSALGQLENAHKQKSMEAVKQALALCESLNLPADKLQIARTWLKAEAKQVLDTAVEQAESIKKVREALLFCESVGVPPDDLRKAHHWLEDEQKVQRLIEEFDEKYGLGLSKEFDSFTKAVKLWVREHGVTGTLGHMETRFERLKQIVNEFPKMTEVSKIKVCTLIKSTKLNPQSTRKEWQDVLDPAREHGMNGLQLQKLQTDYDNRLFFHGDIVTMETNRWDDHYVYVSDDHNYVFARKRSTLEGYELTKASWRLHIDGDLHKFESMKCSGRYLCAMDHETNKLWVGISKGSIEEDRCRWKLEPDGSYYGLWNERGDFTHALTFHNHEPGFGRPYCARIPRIGGWEKVYIRRV</sequence>
<keyword evidence="1" id="KW-0175">Coiled coil</keyword>
<evidence type="ECO:0000256" key="1">
    <source>
        <dbReference type="SAM" id="Coils"/>
    </source>
</evidence>
<evidence type="ECO:0000256" key="2">
    <source>
        <dbReference type="SAM" id="MobiDB-lite"/>
    </source>
</evidence>
<dbReference type="Proteomes" id="UP001642484">
    <property type="component" value="Unassembled WGS sequence"/>
</dbReference>
<accession>A0ABP0KJ48</accession>
<dbReference type="EMBL" id="CAXAMN010008890">
    <property type="protein sequence ID" value="CAK9026846.1"/>
    <property type="molecule type" value="Genomic_DNA"/>
</dbReference>
<dbReference type="SUPFAM" id="SSF52540">
    <property type="entry name" value="P-loop containing nucleoside triphosphate hydrolases"/>
    <property type="match status" value="1"/>
</dbReference>
<name>A0ABP0KJ48_9DINO</name>
<dbReference type="InterPro" id="IPR027417">
    <property type="entry name" value="P-loop_NTPase"/>
</dbReference>